<feature type="compositionally biased region" description="Basic residues" evidence="1">
    <location>
        <begin position="114"/>
        <end position="123"/>
    </location>
</feature>
<keyword evidence="2" id="KW-0812">Transmembrane</keyword>
<dbReference type="KEGG" id="cgo:Corgl_0053"/>
<accession>F2N6Y3</accession>
<dbReference type="RefSeq" id="WP_013707925.1">
    <property type="nucleotide sequence ID" value="NC_015389.1"/>
</dbReference>
<organism evidence="3 4">
    <name type="scientific">Coriobacterium glomerans (strain ATCC 49209 / DSM 20642 / JCM 10262 / PW2)</name>
    <dbReference type="NCBI Taxonomy" id="700015"/>
    <lineage>
        <taxon>Bacteria</taxon>
        <taxon>Bacillati</taxon>
        <taxon>Actinomycetota</taxon>
        <taxon>Coriobacteriia</taxon>
        <taxon>Coriobacteriales</taxon>
        <taxon>Coriobacteriaceae</taxon>
        <taxon>Coriobacterium</taxon>
    </lineage>
</organism>
<dbReference type="OrthoDB" id="3183931at2"/>
<evidence type="ECO:0000313" key="3">
    <source>
        <dbReference type="EMBL" id="AEB06182.1"/>
    </source>
</evidence>
<dbReference type="EMBL" id="CP002628">
    <property type="protein sequence ID" value="AEB06182.1"/>
    <property type="molecule type" value="Genomic_DNA"/>
</dbReference>
<dbReference type="eggNOG" id="ENOG5031UZF">
    <property type="taxonomic scope" value="Bacteria"/>
</dbReference>
<keyword evidence="4" id="KW-1185">Reference proteome</keyword>
<name>F2N6Y3_CORGP</name>
<evidence type="ECO:0008006" key="5">
    <source>
        <dbReference type="Google" id="ProtNLM"/>
    </source>
</evidence>
<sequence length="123" mass="12630">MAQIHRASASPGTMGRRELIEEARLQTAAIGRLGAWLRLACSLAAIGAILVLWGTQKASPAAVAAGVACLVIGVPISVILKIGIAHARSNVEKILEAAGAGSSAHDGADERSASRRARRSTRA</sequence>
<reference evidence="4" key="1">
    <citation type="journal article" date="2013" name="Stand. Genomic Sci.">
        <title>Complete genome sequence of Coriobacterium glomerans type strain (PW2(T)) from the midgut of Pyrrhocoris apterus L. (red soldier bug).</title>
        <authorList>
            <person name="Stackebrandt E."/>
            <person name="Zeytun A."/>
            <person name="Lapidus A."/>
            <person name="Nolan M."/>
            <person name="Lucas S."/>
            <person name="Hammon N."/>
            <person name="Deshpande S."/>
            <person name="Cheng J.F."/>
            <person name="Tapia R."/>
            <person name="Goodwin L.A."/>
            <person name="Pitluck S."/>
            <person name="Liolios K."/>
            <person name="Pagani I."/>
            <person name="Ivanova N."/>
            <person name="Mavromatis K."/>
            <person name="Mikhailova N."/>
            <person name="Huntemann M."/>
            <person name="Pati A."/>
            <person name="Chen A."/>
            <person name="Palaniappan K."/>
            <person name="Chang Y.J."/>
            <person name="Land M."/>
            <person name="Hauser L."/>
            <person name="Rohde M."/>
            <person name="Pukall R."/>
            <person name="Goker M."/>
            <person name="Detter J.C."/>
            <person name="Woyke T."/>
            <person name="Bristow J."/>
            <person name="Eisen J.A."/>
            <person name="Markowitz V."/>
            <person name="Hugenholtz P."/>
            <person name="Kyrpides N.C."/>
            <person name="Klenk H.P."/>
        </authorList>
    </citation>
    <scope>NUCLEOTIDE SEQUENCE</scope>
    <source>
        <strain evidence="4">ATCC 49209 / DSM 20642 / JCM 10262 / PW2</strain>
    </source>
</reference>
<evidence type="ECO:0000256" key="2">
    <source>
        <dbReference type="SAM" id="Phobius"/>
    </source>
</evidence>
<keyword evidence="2" id="KW-0472">Membrane</keyword>
<dbReference type="Proteomes" id="UP000006851">
    <property type="component" value="Chromosome"/>
</dbReference>
<feature type="transmembrane region" description="Helical" evidence="2">
    <location>
        <begin position="61"/>
        <end position="84"/>
    </location>
</feature>
<proteinExistence type="predicted"/>
<evidence type="ECO:0000256" key="1">
    <source>
        <dbReference type="SAM" id="MobiDB-lite"/>
    </source>
</evidence>
<evidence type="ECO:0000313" key="4">
    <source>
        <dbReference type="Proteomes" id="UP000006851"/>
    </source>
</evidence>
<protein>
    <recommendedName>
        <fullName evidence="5">DUF202 domain-containing protein</fullName>
    </recommendedName>
</protein>
<feature type="region of interest" description="Disordered" evidence="1">
    <location>
        <begin position="98"/>
        <end position="123"/>
    </location>
</feature>
<dbReference type="HOGENOM" id="CLU_151122_0_0_11"/>
<dbReference type="AlphaFoldDB" id="F2N6Y3"/>
<dbReference type="STRING" id="700015.Corgl_0053"/>
<keyword evidence="2" id="KW-1133">Transmembrane helix</keyword>
<feature type="transmembrane region" description="Helical" evidence="2">
    <location>
        <begin position="35"/>
        <end position="55"/>
    </location>
</feature>
<gene>
    <name evidence="3" type="ordered locus">Corgl_0053</name>
</gene>